<dbReference type="AlphaFoldDB" id="A0A1T4KAI8"/>
<dbReference type="RefSeq" id="WP_078929716.1">
    <property type="nucleotide sequence ID" value="NZ_CAMCOW010000068.1"/>
</dbReference>
<protein>
    <submittedName>
        <fullName evidence="1">Uncharacterized protein</fullName>
    </submittedName>
</protein>
<name>A0A1T4KAI8_9SPIR</name>
<keyword evidence="2" id="KW-1185">Reference proteome</keyword>
<proteinExistence type="predicted"/>
<dbReference type="OrthoDB" id="362481at2"/>
<organism evidence="1 2">
    <name type="scientific">Treponema berlinense</name>
    <dbReference type="NCBI Taxonomy" id="225004"/>
    <lineage>
        <taxon>Bacteria</taxon>
        <taxon>Pseudomonadati</taxon>
        <taxon>Spirochaetota</taxon>
        <taxon>Spirochaetia</taxon>
        <taxon>Spirochaetales</taxon>
        <taxon>Treponemataceae</taxon>
        <taxon>Treponema</taxon>
    </lineage>
</organism>
<dbReference type="Proteomes" id="UP000190395">
    <property type="component" value="Unassembled WGS sequence"/>
</dbReference>
<dbReference type="STRING" id="225004.SAMN02745152_00049"/>
<sequence length="72" mass="8709">MNHKYETCIKMLRQLVSDIQGAPYPSENFEPELYKIWYEHVQNAAVNCFEYLDDNFPQEKEDFDKTLNKIFK</sequence>
<accession>A0A1T4KAI8</accession>
<gene>
    <name evidence="1" type="ORF">SAMN02745152_00049</name>
</gene>
<evidence type="ECO:0000313" key="2">
    <source>
        <dbReference type="Proteomes" id="UP000190395"/>
    </source>
</evidence>
<evidence type="ECO:0000313" key="1">
    <source>
        <dbReference type="EMBL" id="SJZ39377.1"/>
    </source>
</evidence>
<reference evidence="1 2" key="1">
    <citation type="submission" date="2017-02" db="EMBL/GenBank/DDBJ databases">
        <authorList>
            <person name="Peterson S.W."/>
        </authorList>
    </citation>
    <scope>NUCLEOTIDE SEQUENCE [LARGE SCALE GENOMIC DNA]</scope>
    <source>
        <strain evidence="1 2">ATCC BAA-909</strain>
    </source>
</reference>
<dbReference type="GeneID" id="303366330"/>
<dbReference type="EMBL" id="FUXC01000001">
    <property type="protein sequence ID" value="SJZ39377.1"/>
    <property type="molecule type" value="Genomic_DNA"/>
</dbReference>